<evidence type="ECO:0000313" key="2">
    <source>
        <dbReference type="EMBL" id="MEN0643180.1"/>
    </source>
</evidence>
<proteinExistence type="predicted"/>
<dbReference type="EMBL" id="JBCITK010000001">
    <property type="protein sequence ID" value="MEN0643180.1"/>
    <property type="molecule type" value="Genomic_DNA"/>
</dbReference>
<dbReference type="Proteomes" id="UP001418796">
    <property type="component" value="Unassembled WGS sequence"/>
</dbReference>
<reference evidence="2 3" key="1">
    <citation type="submission" date="2024-03" db="EMBL/GenBank/DDBJ databases">
        <title>Bacilli Hybrid Assemblies.</title>
        <authorList>
            <person name="Kovac J."/>
        </authorList>
    </citation>
    <scope>NUCLEOTIDE SEQUENCE [LARGE SCALE GENOMIC DNA]</scope>
    <source>
        <strain evidence="2 3">FSL R7-0666</strain>
    </source>
</reference>
<comment type="caution">
    <text evidence="2">The sequence shown here is derived from an EMBL/GenBank/DDBJ whole genome shotgun (WGS) entry which is preliminary data.</text>
</comment>
<keyword evidence="3" id="KW-1185">Reference proteome</keyword>
<dbReference type="InterPro" id="IPR009875">
    <property type="entry name" value="PilZ_domain"/>
</dbReference>
<feature type="domain" description="PilZ" evidence="1">
    <location>
        <begin position="39"/>
        <end position="112"/>
    </location>
</feature>
<dbReference type="Pfam" id="PF07238">
    <property type="entry name" value="PilZ"/>
    <property type="match status" value="1"/>
</dbReference>
<protein>
    <submittedName>
        <fullName evidence="2">PilZ domain-containing protein</fullName>
    </submittedName>
</protein>
<evidence type="ECO:0000259" key="1">
    <source>
        <dbReference type="Pfam" id="PF07238"/>
    </source>
</evidence>
<sequence length="122" mass="14043">MRYKRDESFRYTFEPSICGTFHILTLNGQEVQMAEGELSILDLSPGGIRMKTQYKLPDPASYTIILEIQFHMEDHPLCLKGSVQWMKPVASDYQYGLELLSSDKEKEDVIGALKRFALNHRS</sequence>
<name>A0ABU9VGY9_9BACI</name>
<dbReference type="Gene3D" id="2.40.10.220">
    <property type="entry name" value="predicted glycosyltransferase like domains"/>
    <property type="match status" value="1"/>
</dbReference>
<evidence type="ECO:0000313" key="3">
    <source>
        <dbReference type="Proteomes" id="UP001418796"/>
    </source>
</evidence>
<dbReference type="RefSeq" id="WP_343130148.1">
    <property type="nucleotide sequence ID" value="NZ_JBCITK010000001.1"/>
</dbReference>
<gene>
    <name evidence="2" type="ORF">MKY91_08495</name>
</gene>
<organism evidence="2 3">
    <name type="scientific">Alkalicoccobacillus gibsonii</name>
    <dbReference type="NCBI Taxonomy" id="79881"/>
    <lineage>
        <taxon>Bacteria</taxon>
        <taxon>Bacillati</taxon>
        <taxon>Bacillota</taxon>
        <taxon>Bacilli</taxon>
        <taxon>Bacillales</taxon>
        <taxon>Bacillaceae</taxon>
        <taxon>Alkalicoccobacillus</taxon>
    </lineage>
</organism>
<accession>A0ABU9VGY9</accession>